<accession>A0A939MBK3</accession>
<evidence type="ECO:0000313" key="2">
    <source>
        <dbReference type="EMBL" id="UEM08439.1"/>
    </source>
</evidence>
<dbReference type="EMBL" id="CP086136">
    <property type="protein sequence ID" value="UEM08439.1"/>
    <property type="molecule type" value="Genomic_DNA"/>
</dbReference>
<organism evidence="1">
    <name type="scientific">Bradyrhizobium barranii subsp. barranii</name>
    <dbReference type="NCBI Taxonomy" id="2823807"/>
    <lineage>
        <taxon>Bacteria</taxon>
        <taxon>Pseudomonadati</taxon>
        <taxon>Pseudomonadota</taxon>
        <taxon>Alphaproteobacteria</taxon>
        <taxon>Hyphomicrobiales</taxon>
        <taxon>Nitrobacteraceae</taxon>
        <taxon>Bradyrhizobium</taxon>
        <taxon>Bradyrhizobium barranii</taxon>
    </lineage>
</organism>
<name>A0A939MBK3_9BRAD</name>
<dbReference type="RefSeq" id="WP_208086825.1">
    <property type="nucleotide sequence ID" value="NZ_CP086136.1"/>
</dbReference>
<reference evidence="2 3" key="2">
    <citation type="journal article" date="2022" name="Int. J. Syst. Evol. Microbiol.">
        <title>Strains of Bradyrhizobium barranii sp. nov. associated with legumes native to Canada are symbionts of soybeans and belong to different subspecies (subsp. barranii subsp. nov. and subsp. apii subsp. nov.) and symbiovars (sv. glycinearum and sv. septentrionale).</title>
        <authorList>
            <person name="Bromfield E.S.P."/>
            <person name="Cloutier S."/>
            <person name="Wasai-Hara S."/>
            <person name="Minamisawa K."/>
        </authorList>
    </citation>
    <scope>NUCLEOTIDE SEQUENCE [LARGE SCALE GENOMIC DNA]</scope>
    <source>
        <strain evidence="2 3">144S4</strain>
    </source>
</reference>
<reference evidence="1" key="1">
    <citation type="submission" date="2021-03" db="EMBL/GenBank/DDBJ databases">
        <title>Whole Genome Sequence of Bradyrhizobium sp. Strain 144S4.</title>
        <authorList>
            <person name="Bromfield E.S.P."/>
            <person name="Cloutier S."/>
        </authorList>
    </citation>
    <scope>NUCLEOTIDE SEQUENCE [LARGE SCALE GENOMIC DNA]</scope>
    <source>
        <strain evidence="1">144S4</strain>
    </source>
</reference>
<dbReference type="AlphaFoldDB" id="A0A939MBK3"/>
<dbReference type="KEGG" id="bban:J4G43_026985"/>
<evidence type="ECO:0000313" key="1">
    <source>
        <dbReference type="EMBL" id="MBO1864800.1"/>
    </source>
</evidence>
<sequence>MPKYKIVKKTFTYLVYDGEALRRKAHKVAAEQDKDFDENHPDLKDDDRYLKHCEHLAEAEADAAEAGDEGGAMSAWLDEALIAADDPEADGDGYTLLHTLAENSNEQPSDYELGVLRLGIEIGHKLVRRNADGSTDIVAVRKVTPHDVYIEGDERRYWSVGEFPLTHSETATTLIGFADNVVPLGNTRRDIKPSLRGYLRHEAAYIILRERGEPMTTADLVAEMQSRGQPFFGQYPVESLQRAIRKHADRDGSMVYHDRKWSIAKELTIPPPSKWD</sequence>
<protein>
    <submittedName>
        <fullName evidence="2">Winged helix-turn-helix domain-containing protein</fullName>
    </submittedName>
</protein>
<evidence type="ECO:0000313" key="3">
    <source>
        <dbReference type="Proteomes" id="UP000664702"/>
    </source>
</evidence>
<dbReference type="Proteomes" id="UP000664702">
    <property type="component" value="Chromosome"/>
</dbReference>
<proteinExistence type="predicted"/>
<gene>
    <name evidence="2" type="ORF">J4G43_026985</name>
    <name evidence="1" type="ORF">J4G43_28975</name>
</gene>
<dbReference type="EMBL" id="JAGEMI010000001">
    <property type="protein sequence ID" value="MBO1864800.1"/>
    <property type="molecule type" value="Genomic_DNA"/>
</dbReference>